<protein>
    <submittedName>
        <fullName evidence="6">GntR family transcriptional regulator</fullName>
    </submittedName>
</protein>
<dbReference type="EMBL" id="SOBT01000010">
    <property type="protein sequence ID" value="TDU26662.1"/>
    <property type="molecule type" value="Genomic_DNA"/>
</dbReference>
<dbReference type="SMART" id="SM00895">
    <property type="entry name" value="FCD"/>
    <property type="match status" value="1"/>
</dbReference>
<organism evidence="6 7">
    <name type="scientific">Panacagrimonas perspica</name>
    <dbReference type="NCBI Taxonomy" id="381431"/>
    <lineage>
        <taxon>Bacteria</taxon>
        <taxon>Pseudomonadati</taxon>
        <taxon>Pseudomonadota</taxon>
        <taxon>Gammaproteobacteria</taxon>
        <taxon>Nevskiales</taxon>
        <taxon>Nevskiaceae</taxon>
        <taxon>Panacagrimonas</taxon>
    </lineage>
</organism>
<dbReference type="InterPro" id="IPR036390">
    <property type="entry name" value="WH_DNA-bd_sf"/>
</dbReference>
<name>A0A4S3K742_9GAMM</name>
<dbReference type="SUPFAM" id="SSF48008">
    <property type="entry name" value="GntR ligand-binding domain-like"/>
    <property type="match status" value="1"/>
</dbReference>
<keyword evidence="3" id="KW-0804">Transcription</keyword>
<dbReference type="PROSITE" id="PS50949">
    <property type="entry name" value="HTH_GNTR"/>
    <property type="match status" value="1"/>
</dbReference>
<feature type="domain" description="HTH gntR-type" evidence="5">
    <location>
        <begin position="36"/>
        <end position="103"/>
    </location>
</feature>
<dbReference type="InterPro" id="IPR008920">
    <property type="entry name" value="TF_FadR/GntR_C"/>
</dbReference>
<dbReference type="GO" id="GO:0003700">
    <property type="term" value="F:DNA-binding transcription factor activity"/>
    <property type="evidence" value="ECO:0007669"/>
    <property type="project" value="InterPro"/>
</dbReference>
<dbReference type="SMART" id="SM00345">
    <property type="entry name" value="HTH_GNTR"/>
    <property type="match status" value="1"/>
</dbReference>
<evidence type="ECO:0000259" key="5">
    <source>
        <dbReference type="PROSITE" id="PS50949"/>
    </source>
</evidence>
<comment type="caution">
    <text evidence="6">The sequence shown here is derived from an EMBL/GenBank/DDBJ whole genome shotgun (WGS) entry which is preliminary data.</text>
</comment>
<proteinExistence type="predicted"/>
<keyword evidence="7" id="KW-1185">Reference proteome</keyword>
<dbReference type="AlphaFoldDB" id="A0A4S3K742"/>
<keyword evidence="1" id="KW-0805">Transcription regulation</keyword>
<dbReference type="Gene3D" id="1.10.10.10">
    <property type="entry name" value="Winged helix-like DNA-binding domain superfamily/Winged helix DNA-binding domain"/>
    <property type="match status" value="1"/>
</dbReference>
<dbReference type="Proteomes" id="UP000295341">
    <property type="component" value="Unassembled WGS sequence"/>
</dbReference>
<evidence type="ECO:0000256" key="2">
    <source>
        <dbReference type="ARBA" id="ARBA00023125"/>
    </source>
</evidence>
<dbReference type="InterPro" id="IPR000524">
    <property type="entry name" value="Tscrpt_reg_HTH_GntR"/>
</dbReference>
<dbReference type="Pfam" id="PF07729">
    <property type="entry name" value="FCD"/>
    <property type="match status" value="1"/>
</dbReference>
<evidence type="ECO:0000256" key="4">
    <source>
        <dbReference type="SAM" id="MobiDB-lite"/>
    </source>
</evidence>
<evidence type="ECO:0000256" key="3">
    <source>
        <dbReference type="ARBA" id="ARBA00023163"/>
    </source>
</evidence>
<dbReference type="RefSeq" id="WP_162851309.1">
    <property type="nucleotide sequence ID" value="NZ_MWIN01000007.1"/>
</dbReference>
<dbReference type="InterPro" id="IPR011711">
    <property type="entry name" value="GntR_C"/>
</dbReference>
<evidence type="ECO:0000256" key="1">
    <source>
        <dbReference type="ARBA" id="ARBA00023015"/>
    </source>
</evidence>
<keyword evidence="2" id="KW-0238">DNA-binding</keyword>
<dbReference type="SUPFAM" id="SSF46785">
    <property type="entry name" value="Winged helix' DNA-binding domain"/>
    <property type="match status" value="1"/>
</dbReference>
<feature type="region of interest" description="Disordered" evidence="4">
    <location>
        <begin position="1"/>
        <end position="23"/>
    </location>
</feature>
<dbReference type="GO" id="GO:0003677">
    <property type="term" value="F:DNA binding"/>
    <property type="evidence" value="ECO:0007669"/>
    <property type="project" value="UniProtKB-KW"/>
</dbReference>
<dbReference type="Pfam" id="PF00392">
    <property type="entry name" value="GntR"/>
    <property type="match status" value="1"/>
</dbReference>
<evidence type="ECO:0000313" key="6">
    <source>
        <dbReference type="EMBL" id="TDU26662.1"/>
    </source>
</evidence>
<dbReference type="InterPro" id="IPR036388">
    <property type="entry name" value="WH-like_DNA-bd_sf"/>
</dbReference>
<gene>
    <name evidence="6" type="ORF">DFR24_3691</name>
</gene>
<dbReference type="PANTHER" id="PTHR43537">
    <property type="entry name" value="TRANSCRIPTIONAL REGULATOR, GNTR FAMILY"/>
    <property type="match status" value="1"/>
</dbReference>
<sequence>MNATATSRAAKRKAAPLVRAAEPEMEIPAETESHGPSSPDQVVDAVKHGILLGRFVPGQRLIEADMTRDHRVSRGPVREALKRLSAEGIVELSRHRGAYIRLMTRREVVDMLQALQAVVGLAARLAAMHMKKPENRARLKAAYEKLSEHGPIGDRVLLSIDRNAFYEAIFDVAGNRELARIHPAVPTQILRMQVYPYLSTADRERQFADYRVLYDAMRTGNSREAYRIVVSHLRRSRLQVKNLPDDAFAAE</sequence>
<evidence type="ECO:0000313" key="7">
    <source>
        <dbReference type="Proteomes" id="UP000295341"/>
    </source>
</evidence>
<reference evidence="6 7" key="1">
    <citation type="submission" date="2019-03" db="EMBL/GenBank/DDBJ databases">
        <title>Genomic Encyclopedia of Type Strains, Phase IV (KMG-IV): sequencing the most valuable type-strain genomes for metagenomic binning, comparative biology and taxonomic classification.</title>
        <authorList>
            <person name="Goeker M."/>
        </authorList>
    </citation>
    <scope>NUCLEOTIDE SEQUENCE [LARGE SCALE GENOMIC DNA]</scope>
    <source>
        <strain evidence="6 7">DSM 26377</strain>
    </source>
</reference>
<dbReference type="Gene3D" id="1.20.120.530">
    <property type="entry name" value="GntR ligand-binding domain-like"/>
    <property type="match status" value="1"/>
</dbReference>
<dbReference type="PANTHER" id="PTHR43537:SF24">
    <property type="entry name" value="GLUCONATE OPERON TRANSCRIPTIONAL REPRESSOR"/>
    <property type="match status" value="1"/>
</dbReference>
<accession>A0A4S3K742</accession>
<dbReference type="CDD" id="cd07377">
    <property type="entry name" value="WHTH_GntR"/>
    <property type="match status" value="1"/>
</dbReference>